<comment type="similarity">
    <text evidence="2">Belongs to the 5'-nucleotidase family.</text>
</comment>
<evidence type="ECO:0000256" key="1">
    <source>
        <dbReference type="ARBA" id="ARBA00022729"/>
    </source>
</evidence>
<evidence type="ECO:0000259" key="4">
    <source>
        <dbReference type="Pfam" id="PF02872"/>
    </source>
</evidence>
<dbReference type="CDD" id="cd00845">
    <property type="entry name" value="MPP_UshA_N_like"/>
    <property type="match status" value="1"/>
</dbReference>
<proteinExistence type="inferred from homology"/>
<dbReference type="GO" id="GO:0009166">
    <property type="term" value="P:nucleotide catabolic process"/>
    <property type="evidence" value="ECO:0007669"/>
    <property type="project" value="InterPro"/>
</dbReference>
<dbReference type="PROSITE" id="PS51318">
    <property type="entry name" value="TAT"/>
    <property type="match status" value="1"/>
</dbReference>
<evidence type="ECO:0000313" key="6">
    <source>
        <dbReference type="Proteomes" id="UP000824250"/>
    </source>
</evidence>
<dbReference type="Pfam" id="PF02872">
    <property type="entry name" value="5_nucleotid_C"/>
    <property type="match status" value="1"/>
</dbReference>
<evidence type="ECO:0000259" key="3">
    <source>
        <dbReference type="Pfam" id="PF00149"/>
    </source>
</evidence>
<sequence>MGFSNQKTGTGRRTLLTGAFSLAAAAMMTMPAFAIEQDIVILHTNDIHCGIEDNIGYTGLAWYTRQMEAQTPYVTLVDAGDAIQGAPVGTLSEGEYIIQIMNQAGYDFAIPGNHEYDYGMEQFLSLYGQLECGYYSCNFVNVPSNTTVFKPYKIINYDDVQVAYVGVTTPESFTKSTPAYFQDAQGRYIYGFSEDPTGETLYSQVQASVDAARAEGADYVVLVAHLGMDGVTERWSSRSVVANTTGIDVVIDGHSHQVYTETLPNENGQMIPVAQTGTKFANIGKITITPSGEITTELLNNLTLEDGTPAADADMDALISSIESQYAESLQTVLGRSEVTLTDTNPETGLRAVRSSETNLGDFCADAYRYMMGAEIGIMNGGGIRSTLEAGDITYEDALTVYPFGNMICMASVSGAQIRDALEMGARMYPEETGGFIQVSGMTYTIDSSIPSSVQLDEQGNFAGVSGARRVTDVTVNGEPLDDSRMYTVASHNYWLKSGGDGMSMFQGCEILKDDTMVDVDTITSYISEYLGGVVGQEYANPAGQGRITIR</sequence>
<evidence type="ECO:0000313" key="5">
    <source>
        <dbReference type="EMBL" id="HIR04899.1"/>
    </source>
</evidence>
<gene>
    <name evidence="5" type="ORF">IAB28_02910</name>
</gene>
<dbReference type="GO" id="GO:0000166">
    <property type="term" value="F:nucleotide binding"/>
    <property type="evidence" value="ECO:0007669"/>
    <property type="project" value="UniProtKB-KW"/>
</dbReference>
<name>A0A9D1A341_9FIRM</name>
<dbReference type="EMBL" id="DVGC01000014">
    <property type="protein sequence ID" value="HIR04899.1"/>
    <property type="molecule type" value="Genomic_DNA"/>
</dbReference>
<comment type="caution">
    <text evidence="5">The sequence shown here is derived from an EMBL/GenBank/DDBJ whole genome shotgun (WGS) entry which is preliminary data.</text>
</comment>
<protein>
    <submittedName>
        <fullName evidence="5">Bifunctional metallophosphatase/5'-nucleotidase</fullName>
    </submittedName>
</protein>
<dbReference type="PANTHER" id="PTHR11575:SF24">
    <property type="entry name" value="5'-NUCLEOTIDASE"/>
    <property type="match status" value="1"/>
</dbReference>
<feature type="domain" description="5'-Nucleotidase C-terminal" evidence="4">
    <location>
        <begin position="346"/>
        <end position="507"/>
    </location>
</feature>
<dbReference type="InterPro" id="IPR006179">
    <property type="entry name" value="5_nucleotidase/apyrase"/>
</dbReference>
<dbReference type="InterPro" id="IPR004843">
    <property type="entry name" value="Calcineurin-like_PHP"/>
</dbReference>
<reference evidence="5" key="1">
    <citation type="submission" date="2020-10" db="EMBL/GenBank/DDBJ databases">
        <authorList>
            <person name="Gilroy R."/>
        </authorList>
    </citation>
    <scope>NUCLEOTIDE SEQUENCE</scope>
    <source>
        <strain evidence="5">CHK180-2868</strain>
    </source>
</reference>
<dbReference type="Pfam" id="PF00149">
    <property type="entry name" value="Metallophos"/>
    <property type="match status" value="1"/>
</dbReference>
<keyword evidence="2" id="KW-0547">Nucleotide-binding</keyword>
<dbReference type="Gene3D" id="3.90.780.10">
    <property type="entry name" value="5'-Nucleotidase, C-terminal domain"/>
    <property type="match status" value="1"/>
</dbReference>
<dbReference type="GO" id="GO:0016787">
    <property type="term" value="F:hydrolase activity"/>
    <property type="evidence" value="ECO:0007669"/>
    <property type="project" value="UniProtKB-KW"/>
</dbReference>
<feature type="signal peptide" evidence="2">
    <location>
        <begin position="1"/>
        <end position="34"/>
    </location>
</feature>
<dbReference type="Proteomes" id="UP000824250">
    <property type="component" value="Unassembled WGS sequence"/>
</dbReference>
<dbReference type="InterPro" id="IPR036907">
    <property type="entry name" value="5'-Nucleotdase_C_sf"/>
</dbReference>
<dbReference type="InterPro" id="IPR006311">
    <property type="entry name" value="TAT_signal"/>
</dbReference>
<dbReference type="Gene3D" id="3.60.21.10">
    <property type="match status" value="1"/>
</dbReference>
<dbReference type="InterPro" id="IPR029052">
    <property type="entry name" value="Metallo-depent_PP-like"/>
</dbReference>
<dbReference type="SUPFAM" id="SSF55816">
    <property type="entry name" value="5'-nucleotidase (syn. UDP-sugar hydrolase), C-terminal domain"/>
    <property type="match status" value="1"/>
</dbReference>
<feature type="chain" id="PRO_5039745626" evidence="2">
    <location>
        <begin position="35"/>
        <end position="551"/>
    </location>
</feature>
<dbReference type="SUPFAM" id="SSF56300">
    <property type="entry name" value="Metallo-dependent phosphatases"/>
    <property type="match status" value="1"/>
</dbReference>
<feature type="domain" description="Calcineurin-like phosphoesterase" evidence="3">
    <location>
        <begin position="40"/>
        <end position="257"/>
    </location>
</feature>
<reference evidence="5" key="2">
    <citation type="journal article" date="2021" name="PeerJ">
        <title>Extensive microbial diversity within the chicken gut microbiome revealed by metagenomics and culture.</title>
        <authorList>
            <person name="Gilroy R."/>
            <person name="Ravi A."/>
            <person name="Getino M."/>
            <person name="Pursley I."/>
            <person name="Horton D.L."/>
            <person name="Alikhan N.F."/>
            <person name="Baker D."/>
            <person name="Gharbi K."/>
            <person name="Hall N."/>
            <person name="Watson M."/>
            <person name="Adriaenssens E.M."/>
            <person name="Foster-Nyarko E."/>
            <person name="Jarju S."/>
            <person name="Secka A."/>
            <person name="Antonio M."/>
            <person name="Oren A."/>
            <person name="Chaudhuri R.R."/>
            <person name="La Ragione R."/>
            <person name="Hildebrand F."/>
            <person name="Pallen M.J."/>
        </authorList>
    </citation>
    <scope>NUCLEOTIDE SEQUENCE</scope>
    <source>
        <strain evidence="5">CHK180-2868</strain>
    </source>
</reference>
<evidence type="ECO:0000256" key="2">
    <source>
        <dbReference type="RuleBase" id="RU362119"/>
    </source>
</evidence>
<accession>A0A9D1A341</accession>
<dbReference type="AlphaFoldDB" id="A0A9D1A341"/>
<keyword evidence="2" id="KW-0378">Hydrolase</keyword>
<organism evidence="5 6">
    <name type="scientific">Candidatus Copromonas faecavium</name>
    <name type="common">nom. illeg.</name>
    <dbReference type="NCBI Taxonomy" id="2840740"/>
    <lineage>
        <taxon>Bacteria</taxon>
        <taxon>Bacillati</taxon>
        <taxon>Bacillota</taxon>
        <taxon>Clostridia</taxon>
        <taxon>Lachnospirales</taxon>
        <taxon>Lachnospiraceae</taxon>
        <taxon>Candidatus Copromonas (nom. illeg.)</taxon>
    </lineage>
</organism>
<dbReference type="PRINTS" id="PR01607">
    <property type="entry name" value="APYRASEFAMLY"/>
</dbReference>
<keyword evidence="1 2" id="KW-0732">Signal</keyword>
<dbReference type="PANTHER" id="PTHR11575">
    <property type="entry name" value="5'-NUCLEOTIDASE-RELATED"/>
    <property type="match status" value="1"/>
</dbReference>
<dbReference type="InterPro" id="IPR008334">
    <property type="entry name" value="5'-Nucleotdase_C"/>
</dbReference>